<dbReference type="Gene3D" id="3.50.50.60">
    <property type="entry name" value="FAD/NAD(P)-binding domain"/>
    <property type="match status" value="1"/>
</dbReference>
<evidence type="ECO:0000256" key="1">
    <source>
        <dbReference type="ARBA" id="ARBA00005593"/>
    </source>
</evidence>
<evidence type="ECO:0000313" key="3">
    <source>
        <dbReference type="EMBL" id="OON18917.1"/>
    </source>
</evidence>
<dbReference type="GO" id="GO:0015031">
    <property type="term" value="P:protein transport"/>
    <property type="evidence" value="ECO:0007669"/>
    <property type="project" value="InterPro"/>
</dbReference>
<keyword evidence="2" id="KW-0343">GTPase activation</keyword>
<comment type="similarity">
    <text evidence="1 2">Belongs to the Rab GDI family.</text>
</comment>
<dbReference type="GO" id="GO:0005096">
    <property type="term" value="F:GTPase activator activity"/>
    <property type="evidence" value="ECO:0007669"/>
    <property type="project" value="UniProtKB-KW"/>
</dbReference>
<comment type="subcellular location">
    <subcellularLocation>
        <location evidence="2">Cytoplasm</location>
    </subcellularLocation>
</comment>
<proteinExistence type="inferred from homology"/>
<dbReference type="Pfam" id="PF00996">
    <property type="entry name" value="GDI"/>
    <property type="match status" value="1"/>
</dbReference>
<dbReference type="Proteomes" id="UP000243686">
    <property type="component" value="Unassembled WGS sequence"/>
</dbReference>
<accession>A0A1S8WWT5</accession>
<dbReference type="PRINTS" id="PR00892">
    <property type="entry name" value="RABGDI"/>
</dbReference>
<dbReference type="FunFam" id="3.50.50.60:FF:000232">
    <property type="entry name" value="Rab GDP dissociation inhibitor"/>
    <property type="match status" value="1"/>
</dbReference>
<dbReference type="PANTHER" id="PTHR11787">
    <property type="entry name" value="RAB GDP-DISSOCIATION INHIBITOR"/>
    <property type="match status" value="1"/>
</dbReference>
<dbReference type="Gene3D" id="1.10.405.10">
    <property type="entry name" value="Guanine Nucleotide Dissociation Inhibitor, domain 1"/>
    <property type="match status" value="1"/>
</dbReference>
<dbReference type="AlphaFoldDB" id="A0A1S8WWT5"/>
<evidence type="ECO:0000313" key="4">
    <source>
        <dbReference type="Proteomes" id="UP000243686"/>
    </source>
</evidence>
<sequence length="467" mass="52446">MDEAYDFIVLGTGLKVSSHECILSGILSIEGKKVLHIDRNDFYGGKSTSLTPLKALFDMFGVNKDLEAFQRGKDWNVDLIPKFIMANGNLVKLLLHTGVLRYLDFKQVDGSYVFQGGSIHKVPCSETEALSSGKFFILSSQSDLMSLFEKRRFRKFLVWVMNVDASDPSTWSAVYSEPKDLRKDCIIHAFRAFELEDDTQNFIGHAICLYPDDCYKDTVPASEVTDRIQLYSKSMLRYGKSPYVYPLYGLGELSQAFARLSAVHGGTYMLNRPVDEIVFENGKVVGVKSQGEMAQCKAVICDPTYAPDRVKKVGQVVRCICILNHPIPGLLDVSSAQIIIPQSVTKRKHDIYISCLSRQHMVCPDGFFIVLVATTVETDKPHDELKAGLDLLGEIEEKFVSVDDLYEPVDDGHDSQLFISSSYDASTHFESTCADVLDLYHRIIGEPFDFSKVDELRAKWNEAQSDD</sequence>
<dbReference type="InterPro" id="IPR000806">
    <property type="entry name" value="RabGDI"/>
</dbReference>
<dbReference type="GO" id="GO:0005093">
    <property type="term" value="F:Rab GDP-dissociation inhibitor activity"/>
    <property type="evidence" value="ECO:0007669"/>
    <property type="project" value="InterPro"/>
</dbReference>
<dbReference type="Gene3D" id="3.30.519.10">
    <property type="entry name" value="Guanine Nucleotide Dissociation Inhibitor, domain 2"/>
    <property type="match status" value="1"/>
</dbReference>
<reference evidence="3 4" key="1">
    <citation type="submission" date="2015-03" db="EMBL/GenBank/DDBJ databases">
        <title>Draft genome of the nematode, Opisthorchis viverrini.</title>
        <authorList>
            <person name="Mitreva M."/>
        </authorList>
    </citation>
    <scope>NUCLEOTIDE SEQUENCE [LARGE SCALE GENOMIC DNA]</scope>
    <source>
        <strain evidence="3">Khon Kaen</strain>
    </source>
</reference>
<gene>
    <name evidence="3" type="ORF">X801_05224</name>
</gene>
<dbReference type="GO" id="GO:0005737">
    <property type="term" value="C:cytoplasm"/>
    <property type="evidence" value="ECO:0007669"/>
    <property type="project" value="UniProtKB-SubCell"/>
</dbReference>
<name>A0A1S8WWT5_OPIVI</name>
<evidence type="ECO:0000256" key="2">
    <source>
        <dbReference type="RuleBase" id="RU363124"/>
    </source>
</evidence>
<organism evidence="3 4">
    <name type="scientific">Opisthorchis viverrini</name>
    <name type="common">Southeast Asian liver fluke</name>
    <dbReference type="NCBI Taxonomy" id="6198"/>
    <lineage>
        <taxon>Eukaryota</taxon>
        <taxon>Metazoa</taxon>
        <taxon>Spiralia</taxon>
        <taxon>Lophotrochozoa</taxon>
        <taxon>Platyhelminthes</taxon>
        <taxon>Trematoda</taxon>
        <taxon>Digenea</taxon>
        <taxon>Opisthorchiida</taxon>
        <taxon>Opisthorchiata</taxon>
        <taxon>Opisthorchiidae</taxon>
        <taxon>Opisthorchis</taxon>
    </lineage>
</organism>
<dbReference type="PANTHER" id="PTHR11787:SF8">
    <property type="entry name" value="RAB GDP DISSOCIATION INHIBITOR"/>
    <property type="match status" value="1"/>
</dbReference>
<comment type="function">
    <text evidence="2">Regulates the GDP/GTP exchange reaction of most RAB proteins by inhibiting the dissociation of GDP from them, and the subsequent binding of GTP.</text>
</comment>
<protein>
    <recommendedName>
        <fullName evidence="2">Rab GDP dissociation inhibitor</fullName>
    </recommendedName>
</protein>
<dbReference type="GO" id="GO:0007264">
    <property type="term" value="P:small GTPase-mediated signal transduction"/>
    <property type="evidence" value="ECO:0007669"/>
    <property type="project" value="InterPro"/>
</dbReference>
<dbReference type="PRINTS" id="PR00891">
    <property type="entry name" value="RABGDIREP"/>
</dbReference>
<dbReference type="SUPFAM" id="SSF51905">
    <property type="entry name" value="FAD/NAD(P)-binding domain"/>
    <property type="match status" value="2"/>
</dbReference>
<dbReference type="InterPro" id="IPR018203">
    <property type="entry name" value="GDP_dissociation_inhibitor"/>
</dbReference>
<dbReference type="EMBL" id="KV893733">
    <property type="protein sequence ID" value="OON18917.1"/>
    <property type="molecule type" value="Genomic_DNA"/>
</dbReference>
<dbReference type="InterPro" id="IPR036188">
    <property type="entry name" value="FAD/NAD-bd_sf"/>
</dbReference>
<keyword evidence="2" id="KW-0963">Cytoplasm</keyword>
<keyword evidence="4" id="KW-1185">Reference proteome</keyword>
<dbReference type="GO" id="GO:0016192">
    <property type="term" value="P:vesicle-mediated transport"/>
    <property type="evidence" value="ECO:0007669"/>
    <property type="project" value="TreeGrafter"/>
</dbReference>